<dbReference type="EMBL" id="JBFOLJ010000007">
    <property type="protein sequence ID" value="KAL2520303.1"/>
    <property type="molecule type" value="Genomic_DNA"/>
</dbReference>
<reference evidence="2" key="1">
    <citation type="submission" date="2024-07" db="EMBL/GenBank/DDBJ databases">
        <title>Two chromosome-level genome assemblies of Korean endemic species Abeliophyllum distichum and Forsythia ovata (Oleaceae).</title>
        <authorList>
            <person name="Jang H."/>
        </authorList>
    </citation>
    <scope>NUCLEOTIDE SEQUENCE [LARGE SCALE GENOMIC DNA]</scope>
</reference>
<protein>
    <submittedName>
        <fullName evidence="1">Uncharacterized protein</fullName>
    </submittedName>
</protein>
<comment type="caution">
    <text evidence="1">The sequence shown here is derived from an EMBL/GenBank/DDBJ whole genome shotgun (WGS) entry which is preliminary data.</text>
</comment>
<gene>
    <name evidence="1" type="ORF">Fot_24226</name>
</gene>
<evidence type="ECO:0000313" key="2">
    <source>
        <dbReference type="Proteomes" id="UP001604277"/>
    </source>
</evidence>
<organism evidence="1 2">
    <name type="scientific">Forsythia ovata</name>
    <dbReference type="NCBI Taxonomy" id="205694"/>
    <lineage>
        <taxon>Eukaryota</taxon>
        <taxon>Viridiplantae</taxon>
        <taxon>Streptophyta</taxon>
        <taxon>Embryophyta</taxon>
        <taxon>Tracheophyta</taxon>
        <taxon>Spermatophyta</taxon>
        <taxon>Magnoliopsida</taxon>
        <taxon>eudicotyledons</taxon>
        <taxon>Gunneridae</taxon>
        <taxon>Pentapetalae</taxon>
        <taxon>asterids</taxon>
        <taxon>lamiids</taxon>
        <taxon>Lamiales</taxon>
        <taxon>Oleaceae</taxon>
        <taxon>Forsythieae</taxon>
        <taxon>Forsythia</taxon>
    </lineage>
</organism>
<keyword evidence="2" id="KW-1185">Reference proteome</keyword>
<proteinExistence type="predicted"/>
<accession>A0ABD1U5M2</accession>
<name>A0ABD1U5M2_9LAMI</name>
<dbReference type="AlphaFoldDB" id="A0ABD1U5M2"/>
<dbReference type="Proteomes" id="UP001604277">
    <property type="component" value="Unassembled WGS sequence"/>
</dbReference>
<sequence>MSLPKKFHEKRGTHFVERIVTYGIDNAGCWVTEDQTYDFGRKELTTKWKYVRVNKIMSHDAVKFKRETENPNAFVCGNEIIQWLTENSTTTAATSNKNPTN</sequence>
<evidence type="ECO:0000313" key="1">
    <source>
        <dbReference type="EMBL" id="KAL2520303.1"/>
    </source>
</evidence>